<proteinExistence type="inferred from homology"/>
<dbReference type="SUPFAM" id="SSF53850">
    <property type="entry name" value="Periplasmic binding protein-like II"/>
    <property type="match status" value="1"/>
</dbReference>
<sequence>MKTRTRIWMVWVVLGLVLAACAPPATPTPVERVVEVTRIVEVVPTPVPTPTPRFAGVTLTLIDNPEGQTEAMIALQKRCEERTGVRLNVEVVPHDQVRPKLFAALSAKLPTYDIFYIDIIDLPQYAAAGYVYPIDQFITPEMRADILPFAEKGVVYEGKWMGLPWKAEWMSFVYNKKMLQDAGYDRPPRTWDELIEMSLTLKRKGIVRYPMVFSWAANYEQITVDYVMLVKSLGGELFDAQGNPVFNQGAGVQALQLMYDMMHTYEIIDPAALTLRGGGKRRDIMMAGQGAFVFLWGTPLLVMNDPKKSPRAGEFDIALAPAGPGGPYSVAGPMGWAISAYSKNPEAAWEFVKCIAGPEGERFMFLQEGAPPGWRSVLNDPEVSMKLKEAGGDVMLQQTAFLAVRPALPYYHEWSAAIQKAVHEVLTKQKTPQQALDEVAAYTRELKAKYGR</sequence>
<dbReference type="PROSITE" id="PS51257">
    <property type="entry name" value="PROKAR_LIPOPROTEIN"/>
    <property type="match status" value="1"/>
</dbReference>
<feature type="signal peptide" evidence="4">
    <location>
        <begin position="1"/>
        <end position="22"/>
    </location>
</feature>
<dbReference type="PANTHER" id="PTHR43649">
    <property type="entry name" value="ARABINOSE-BINDING PROTEIN-RELATED"/>
    <property type="match status" value="1"/>
</dbReference>
<dbReference type="Proteomes" id="UP000197025">
    <property type="component" value="Unassembled WGS sequence"/>
</dbReference>
<dbReference type="PANTHER" id="PTHR43649:SF34">
    <property type="entry name" value="ABC TRANSPORTER PERIPLASMIC-BINDING PROTEIN YCJN-RELATED"/>
    <property type="match status" value="1"/>
</dbReference>
<keyword evidence="6" id="KW-1185">Reference proteome</keyword>
<comment type="similarity">
    <text evidence="1">Belongs to the bacterial solute-binding protein 1 family.</text>
</comment>
<reference evidence="6" key="1">
    <citation type="submission" date="2017-06" db="EMBL/GenBank/DDBJ databases">
        <authorList>
            <person name="Varghese N."/>
            <person name="Submissions S."/>
        </authorList>
    </citation>
    <scope>NUCLEOTIDE SEQUENCE [LARGE SCALE GENOMIC DNA]</scope>
    <source>
        <strain evidence="6">JAD2</strain>
    </source>
</reference>
<evidence type="ECO:0000256" key="1">
    <source>
        <dbReference type="ARBA" id="ARBA00008520"/>
    </source>
</evidence>
<dbReference type="EMBL" id="FYEK01000003">
    <property type="protein sequence ID" value="SNB51184.1"/>
    <property type="molecule type" value="Genomic_DNA"/>
</dbReference>
<protein>
    <submittedName>
        <fullName evidence="5">Multiple sugar transport system substrate-binding protein</fullName>
    </submittedName>
</protein>
<dbReference type="Gene3D" id="3.40.190.10">
    <property type="entry name" value="Periplasmic binding protein-like II"/>
    <property type="match status" value="2"/>
</dbReference>
<evidence type="ECO:0000313" key="5">
    <source>
        <dbReference type="EMBL" id="SNB51184.1"/>
    </source>
</evidence>
<keyword evidence="2" id="KW-0813">Transport</keyword>
<keyword evidence="5" id="KW-0762">Sugar transport</keyword>
<dbReference type="AlphaFoldDB" id="A0A212PW10"/>
<feature type="chain" id="PRO_5012984882" evidence="4">
    <location>
        <begin position="23"/>
        <end position="452"/>
    </location>
</feature>
<keyword evidence="3 4" id="KW-0732">Signal</keyword>
<dbReference type="InterPro" id="IPR050490">
    <property type="entry name" value="Bact_solute-bd_prot1"/>
</dbReference>
<dbReference type="InterPro" id="IPR006059">
    <property type="entry name" value="SBP"/>
</dbReference>
<evidence type="ECO:0000313" key="6">
    <source>
        <dbReference type="Proteomes" id="UP000197025"/>
    </source>
</evidence>
<dbReference type="InParanoid" id="A0A212PW10"/>
<evidence type="ECO:0000256" key="3">
    <source>
        <dbReference type="ARBA" id="ARBA00022729"/>
    </source>
</evidence>
<accession>A0A212PW10</accession>
<gene>
    <name evidence="5" type="ORF">SAMN02746019_00021190</name>
</gene>
<dbReference type="Pfam" id="PF01547">
    <property type="entry name" value="SBP_bac_1"/>
    <property type="match status" value="1"/>
</dbReference>
<evidence type="ECO:0000256" key="2">
    <source>
        <dbReference type="ARBA" id="ARBA00022448"/>
    </source>
</evidence>
<evidence type="ECO:0000256" key="4">
    <source>
        <dbReference type="SAM" id="SignalP"/>
    </source>
</evidence>
<organism evidence="5 6">
    <name type="scientific">Thermoflexus hugenholtzii JAD2</name>
    <dbReference type="NCBI Taxonomy" id="877466"/>
    <lineage>
        <taxon>Bacteria</taxon>
        <taxon>Bacillati</taxon>
        <taxon>Chloroflexota</taxon>
        <taxon>Thermoflexia</taxon>
        <taxon>Thermoflexales</taxon>
        <taxon>Thermoflexaceae</taxon>
        <taxon>Thermoflexus</taxon>
    </lineage>
</organism>
<name>A0A212PW10_9CHLR</name>